<dbReference type="Gene3D" id="3.30.420.40">
    <property type="match status" value="1"/>
</dbReference>
<protein>
    <submittedName>
        <fullName evidence="2">FGGY family of carbohydrate kinases, C-terminal domain</fullName>
    </submittedName>
</protein>
<dbReference type="GO" id="GO:0016301">
    <property type="term" value="F:kinase activity"/>
    <property type="evidence" value="ECO:0007669"/>
    <property type="project" value="UniProtKB-KW"/>
</dbReference>
<dbReference type="Proteomes" id="UP000199629">
    <property type="component" value="Unassembled WGS sequence"/>
</dbReference>
<gene>
    <name evidence="2" type="ORF">GA0070214_1011009</name>
</gene>
<evidence type="ECO:0000259" key="1">
    <source>
        <dbReference type="Pfam" id="PF02782"/>
    </source>
</evidence>
<accession>A0A1C4UTY0</accession>
<dbReference type="Pfam" id="PF02782">
    <property type="entry name" value="FGGY_C"/>
    <property type="match status" value="1"/>
</dbReference>
<dbReference type="AlphaFoldDB" id="A0A1C4UTY0"/>
<dbReference type="SUPFAM" id="SSF53067">
    <property type="entry name" value="Actin-like ATPase domain"/>
    <property type="match status" value="1"/>
</dbReference>
<dbReference type="RefSeq" id="WP_139141752.1">
    <property type="nucleotide sequence ID" value="NZ_FMCS01000001.1"/>
</dbReference>
<keyword evidence="3" id="KW-1185">Reference proteome</keyword>
<feature type="domain" description="Carbohydrate kinase FGGY C-terminal" evidence="1">
    <location>
        <begin position="8"/>
        <end position="41"/>
    </location>
</feature>
<dbReference type="InterPro" id="IPR018485">
    <property type="entry name" value="FGGY_C"/>
</dbReference>
<evidence type="ECO:0000313" key="2">
    <source>
        <dbReference type="EMBL" id="SCE75134.1"/>
    </source>
</evidence>
<reference evidence="3" key="1">
    <citation type="submission" date="2016-06" db="EMBL/GenBank/DDBJ databases">
        <authorList>
            <person name="Varghese N."/>
            <person name="Submissions Spin"/>
        </authorList>
    </citation>
    <scope>NUCLEOTIDE SEQUENCE [LARGE SCALE GENOMIC DNA]</scope>
    <source>
        <strain evidence="3">DSM 45246</strain>
    </source>
</reference>
<name>A0A1C4UTY0_9ACTN</name>
<evidence type="ECO:0000313" key="3">
    <source>
        <dbReference type="Proteomes" id="UP000199629"/>
    </source>
</evidence>
<sequence length="82" mass="8728">MLRLCRILLCRLTADACGIPVLGGPVEATALGNILVQARAAGAIDGDLVAVRAVLRRTQRIVRYEPRGGEATWRAAETRMGG</sequence>
<organism evidence="2 3">
    <name type="scientific">Micromonospora chaiyaphumensis</name>
    <dbReference type="NCBI Taxonomy" id="307119"/>
    <lineage>
        <taxon>Bacteria</taxon>
        <taxon>Bacillati</taxon>
        <taxon>Actinomycetota</taxon>
        <taxon>Actinomycetes</taxon>
        <taxon>Micromonosporales</taxon>
        <taxon>Micromonosporaceae</taxon>
        <taxon>Micromonospora</taxon>
    </lineage>
</organism>
<dbReference type="InterPro" id="IPR043129">
    <property type="entry name" value="ATPase_NBD"/>
</dbReference>
<dbReference type="EMBL" id="FMCS01000001">
    <property type="protein sequence ID" value="SCE75134.1"/>
    <property type="molecule type" value="Genomic_DNA"/>
</dbReference>
<keyword evidence="2" id="KW-0808">Transferase</keyword>
<proteinExistence type="predicted"/>
<dbReference type="GO" id="GO:0005975">
    <property type="term" value="P:carbohydrate metabolic process"/>
    <property type="evidence" value="ECO:0007669"/>
    <property type="project" value="InterPro"/>
</dbReference>
<keyword evidence="2" id="KW-0418">Kinase</keyword>